<organism evidence="1 2">
    <name type="scientific">Vermiconidia calcicola</name>
    <dbReference type="NCBI Taxonomy" id="1690605"/>
    <lineage>
        <taxon>Eukaryota</taxon>
        <taxon>Fungi</taxon>
        <taxon>Dikarya</taxon>
        <taxon>Ascomycota</taxon>
        <taxon>Pezizomycotina</taxon>
        <taxon>Dothideomycetes</taxon>
        <taxon>Dothideomycetidae</taxon>
        <taxon>Mycosphaerellales</taxon>
        <taxon>Extremaceae</taxon>
        <taxon>Vermiconidia</taxon>
    </lineage>
</organism>
<accession>A0ACC3MQ44</accession>
<dbReference type="Proteomes" id="UP001281147">
    <property type="component" value="Unassembled WGS sequence"/>
</dbReference>
<evidence type="ECO:0000313" key="2">
    <source>
        <dbReference type="Proteomes" id="UP001281147"/>
    </source>
</evidence>
<dbReference type="EMBL" id="JAUTXU010000191">
    <property type="protein sequence ID" value="KAK3699982.1"/>
    <property type="molecule type" value="Genomic_DNA"/>
</dbReference>
<name>A0ACC3MQ44_9PEZI</name>
<comment type="caution">
    <text evidence="1">The sequence shown here is derived from an EMBL/GenBank/DDBJ whole genome shotgun (WGS) entry which is preliminary data.</text>
</comment>
<protein>
    <submittedName>
        <fullName evidence="1">Uncharacterized protein</fullName>
    </submittedName>
</protein>
<sequence length="125" mass="14577">MEFIGINSILLDSSQTPDQRFALIESKSNKTADNYLVLIASIMLKFEGLDKREAHRFFRYHMPDADMGRVEGNPVKKQRNMELLTNDHIRALLRDHFDTGFQMSTSALLQSVRLLWKHMIVRLLE</sequence>
<gene>
    <name evidence="1" type="ORF">LTR37_016226</name>
</gene>
<evidence type="ECO:0000313" key="1">
    <source>
        <dbReference type="EMBL" id="KAK3699982.1"/>
    </source>
</evidence>
<reference evidence="1" key="1">
    <citation type="submission" date="2023-07" db="EMBL/GenBank/DDBJ databases">
        <title>Black Yeasts Isolated from many extreme environments.</title>
        <authorList>
            <person name="Coleine C."/>
            <person name="Stajich J.E."/>
            <person name="Selbmann L."/>
        </authorList>
    </citation>
    <scope>NUCLEOTIDE SEQUENCE</scope>
    <source>
        <strain evidence="1">CCFEE 5714</strain>
    </source>
</reference>
<proteinExistence type="predicted"/>
<keyword evidence="2" id="KW-1185">Reference proteome</keyword>